<proteinExistence type="predicted"/>
<dbReference type="EMBL" id="JAACFV010000153">
    <property type="protein sequence ID" value="KAF7503990.1"/>
    <property type="molecule type" value="Genomic_DNA"/>
</dbReference>
<name>A0A8H7AEY6_9EURO</name>
<feature type="compositionally biased region" description="Low complexity" evidence="1">
    <location>
        <begin position="722"/>
        <end position="736"/>
    </location>
</feature>
<dbReference type="Proteomes" id="UP000606974">
    <property type="component" value="Unassembled WGS sequence"/>
</dbReference>
<feature type="compositionally biased region" description="Low complexity" evidence="1">
    <location>
        <begin position="257"/>
        <end position="268"/>
    </location>
</feature>
<feature type="region of interest" description="Disordered" evidence="1">
    <location>
        <begin position="178"/>
        <end position="207"/>
    </location>
</feature>
<evidence type="ECO:0000256" key="1">
    <source>
        <dbReference type="SAM" id="MobiDB-lite"/>
    </source>
</evidence>
<feature type="region of interest" description="Disordered" evidence="1">
    <location>
        <begin position="670"/>
        <end position="741"/>
    </location>
</feature>
<dbReference type="AlphaFoldDB" id="A0A8H7AEY6"/>
<protein>
    <submittedName>
        <fullName evidence="3">Uncharacterized protein</fullName>
    </submittedName>
</protein>
<reference evidence="3" key="1">
    <citation type="submission" date="2020-02" db="EMBL/GenBank/DDBJ databases">
        <authorList>
            <person name="Palmer J.M."/>
        </authorList>
    </citation>
    <scope>NUCLEOTIDE SEQUENCE</scope>
    <source>
        <strain evidence="3">EPUS1.4</strain>
        <tissue evidence="3">Thallus</tissue>
    </source>
</reference>
<feature type="region of interest" description="Disordered" evidence="1">
    <location>
        <begin position="138"/>
        <end position="165"/>
    </location>
</feature>
<evidence type="ECO:0000313" key="3">
    <source>
        <dbReference type="EMBL" id="KAF7503990.1"/>
    </source>
</evidence>
<keyword evidence="2" id="KW-0732">Signal</keyword>
<gene>
    <name evidence="3" type="ORF">GJ744_002918</name>
</gene>
<dbReference type="OrthoDB" id="3642826at2759"/>
<feature type="region of interest" description="Disordered" evidence="1">
    <location>
        <begin position="44"/>
        <end position="126"/>
    </location>
</feature>
<feature type="compositionally biased region" description="Polar residues" evidence="1">
    <location>
        <begin position="68"/>
        <end position="94"/>
    </location>
</feature>
<comment type="caution">
    <text evidence="3">The sequence shown here is derived from an EMBL/GenBank/DDBJ whole genome shotgun (WGS) entry which is preliminary data.</text>
</comment>
<feature type="signal peptide" evidence="2">
    <location>
        <begin position="1"/>
        <end position="16"/>
    </location>
</feature>
<evidence type="ECO:0000313" key="4">
    <source>
        <dbReference type="Proteomes" id="UP000606974"/>
    </source>
</evidence>
<organism evidence="3 4">
    <name type="scientific">Endocarpon pusillum</name>
    <dbReference type="NCBI Taxonomy" id="364733"/>
    <lineage>
        <taxon>Eukaryota</taxon>
        <taxon>Fungi</taxon>
        <taxon>Dikarya</taxon>
        <taxon>Ascomycota</taxon>
        <taxon>Pezizomycotina</taxon>
        <taxon>Eurotiomycetes</taxon>
        <taxon>Chaetothyriomycetidae</taxon>
        <taxon>Verrucariales</taxon>
        <taxon>Verrucariaceae</taxon>
        <taxon>Endocarpon</taxon>
    </lineage>
</organism>
<sequence length="776" mass="77967">MRRILLFGMAASSAYAVPGPSAGFGWSRNATTTPGKWTSIQNTSTIRGELPPTTFTSTDSIDDPSESIMDSSSTKSPSFWTARSSMVANGTSRASPEPEPANTILPPKSITNNPDDSTPESKPIPPITSQTLVALSMQTPAADSTSTSVTNILDDSTPESKPLPPITSQTLIALSMQTPAAGSTSTFTSTPPKETQQQEASTSATENSLPGIVTTHLAVPEWTTVLQPPLSNPPSPSGLSPEPVSGHTGLGQQTPSIQTPTMQKPTIQTPTTQTPIIQTPTISHGQQQTLSPLPIFATSILVKEATEEVAQPTPPVITFGTNTYSPAGSSAVYLINGQTLAPGGAAITISNSVLSLATSPNEAIEAVVPATPPVITFGTNTYSPVGSSAVYLINGQTLAPGGAAVTVANSILSLAPSATQLIVAPTGFVSSGQAVSPASTIRLIWDPSSTSLPIAPSPTSAPTPVIATIENSPVTLYPGVSSLVYTPLIGSPVTILPGAAAQTLPGGAIVSLSPAGSSAQSGPAPPILIISDTGASTAQTITFPNVPSPSGTAPPVLIISDTGASTAQTITFPNVPSPGSLGTPASVSPPMIPYSNYIPIRISDPPFIVVDNSITLTPGAPAATASGGIPISLGTSNSVLVVGSSTITLAPTATGIGGYLYSALEAGNSDEARTGSGSGSRSTSGSKLAPGSLSATTSTGTGPGTGIVTSTLSASRGENDVSSTIPSPTQSQPRSSDAVQQSNAVARSVTFGGRGNGSGKMISWLLSLLLTLFVVG</sequence>
<feature type="compositionally biased region" description="Polar residues" evidence="1">
    <location>
        <begin position="138"/>
        <end position="154"/>
    </location>
</feature>
<evidence type="ECO:0000256" key="2">
    <source>
        <dbReference type="SAM" id="SignalP"/>
    </source>
</evidence>
<accession>A0A8H7AEY6</accession>
<feature type="compositionally biased region" description="Low complexity" evidence="1">
    <location>
        <begin position="679"/>
        <end position="711"/>
    </location>
</feature>
<keyword evidence="4" id="KW-1185">Reference proteome</keyword>
<feature type="region of interest" description="Disordered" evidence="1">
    <location>
        <begin position="226"/>
        <end position="268"/>
    </location>
</feature>
<feature type="chain" id="PRO_5034801880" evidence="2">
    <location>
        <begin position="17"/>
        <end position="776"/>
    </location>
</feature>